<protein>
    <submittedName>
        <fullName evidence="1">NAD(P)-binding protein</fullName>
    </submittedName>
</protein>
<dbReference type="Proteomes" id="UP000799757">
    <property type="component" value="Unassembled WGS sequence"/>
</dbReference>
<dbReference type="CDD" id="cd05325">
    <property type="entry name" value="carb_red_sniffer_like_SDR_c"/>
    <property type="match status" value="1"/>
</dbReference>
<dbReference type="InterPro" id="IPR052184">
    <property type="entry name" value="SDR_enzymes"/>
</dbReference>
<reference evidence="1" key="1">
    <citation type="journal article" date="2020" name="Stud. Mycol.">
        <title>101 Dothideomycetes genomes: a test case for predicting lifestyles and emergence of pathogens.</title>
        <authorList>
            <person name="Haridas S."/>
            <person name="Albert R."/>
            <person name="Binder M."/>
            <person name="Bloem J."/>
            <person name="Labutti K."/>
            <person name="Salamov A."/>
            <person name="Andreopoulos B."/>
            <person name="Baker S."/>
            <person name="Barry K."/>
            <person name="Bills G."/>
            <person name="Bluhm B."/>
            <person name="Cannon C."/>
            <person name="Castanera R."/>
            <person name="Culley D."/>
            <person name="Daum C."/>
            <person name="Ezra D."/>
            <person name="Gonzalez J."/>
            <person name="Henrissat B."/>
            <person name="Kuo A."/>
            <person name="Liang C."/>
            <person name="Lipzen A."/>
            <person name="Lutzoni F."/>
            <person name="Magnuson J."/>
            <person name="Mondo S."/>
            <person name="Nolan M."/>
            <person name="Ohm R."/>
            <person name="Pangilinan J."/>
            <person name="Park H.-J."/>
            <person name="Ramirez L."/>
            <person name="Alfaro M."/>
            <person name="Sun H."/>
            <person name="Tritt A."/>
            <person name="Yoshinaga Y."/>
            <person name="Zwiers L.-H."/>
            <person name="Turgeon B."/>
            <person name="Goodwin S."/>
            <person name="Spatafora J."/>
            <person name="Crous P."/>
            <person name="Grigoriev I."/>
        </authorList>
    </citation>
    <scope>NUCLEOTIDE SEQUENCE</scope>
    <source>
        <strain evidence="1">CBS 109.77</strain>
    </source>
</reference>
<dbReference type="EMBL" id="MU001966">
    <property type="protein sequence ID" value="KAF2792530.1"/>
    <property type="molecule type" value="Genomic_DNA"/>
</dbReference>
<evidence type="ECO:0000313" key="2">
    <source>
        <dbReference type="Proteomes" id="UP000799757"/>
    </source>
</evidence>
<dbReference type="AlphaFoldDB" id="A0A6A6X7N0"/>
<dbReference type="OrthoDB" id="9876299at2759"/>
<dbReference type="GO" id="GO:0016616">
    <property type="term" value="F:oxidoreductase activity, acting on the CH-OH group of donors, NAD or NADP as acceptor"/>
    <property type="evidence" value="ECO:0007669"/>
    <property type="project" value="TreeGrafter"/>
</dbReference>
<evidence type="ECO:0000313" key="1">
    <source>
        <dbReference type="EMBL" id="KAF2792530.1"/>
    </source>
</evidence>
<proteinExistence type="predicted"/>
<dbReference type="InterPro" id="IPR036291">
    <property type="entry name" value="NAD(P)-bd_dom_sf"/>
</dbReference>
<dbReference type="PANTHER" id="PTHR45458:SF1">
    <property type="entry name" value="SHORT CHAIN DEHYDROGENASE"/>
    <property type="match status" value="1"/>
</dbReference>
<dbReference type="PANTHER" id="PTHR45458">
    <property type="entry name" value="SHORT-CHAIN DEHYDROGENASE/REDUCTASE SDR"/>
    <property type="match status" value="1"/>
</dbReference>
<sequence>MSPTIVLISGGNRGLGEGLVRLYLQRDDHIVIAANRDPSHTTSKNLSNFPTGKGSRLIVVKVDASVESDPFEAAKALAVQGINHLDVVIANAGVSYIWPKVSELKIADLQGHLTPNVFGVVWLYQAMRPLLQKGTKPIWATMGSTAGSLENQPPISNAAYGTSKAAVHWLTKRIDAEEEKIASFVLSPGWVQTDLGNTGAVYFGFEKAPVTVEDSCSGMVKLLDGVTKESYGGKLWDYTGEQLPW</sequence>
<dbReference type="PRINTS" id="PR00081">
    <property type="entry name" value="GDHRDH"/>
</dbReference>
<dbReference type="InterPro" id="IPR002347">
    <property type="entry name" value="SDR_fam"/>
</dbReference>
<gene>
    <name evidence="1" type="ORF">K505DRAFT_278715</name>
</gene>
<accession>A0A6A6X7N0</accession>
<organism evidence="1 2">
    <name type="scientific">Melanomma pulvis-pyrius CBS 109.77</name>
    <dbReference type="NCBI Taxonomy" id="1314802"/>
    <lineage>
        <taxon>Eukaryota</taxon>
        <taxon>Fungi</taxon>
        <taxon>Dikarya</taxon>
        <taxon>Ascomycota</taxon>
        <taxon>Pezizomycotina</taxon>
        <taxon>Dothideomycetes</taxon>
        <taxon>Pleosporomycetidae</taxon>
        <taxon>Pleosporales</taxon>
        <taxon>Melanommataceae</taxon>
        <taxon>Melanomma</taxon>
    </lineage>
</organism>
<name>A0A6A6X7N0_9PLEO</name>
<keyword evidence="2" id="KW-1185">Reference proteome</keyword>
<dbReference type="Gene3D" id="3.40.50.720">
    <property type="entry name" value="NAD(P)-binding Rossmann-like Domain"/>
    <property type="match status" value="1"/>
</dbReference>
<dbReference type="SUPFAM" id="SSF51735">
    <property type="entry name" value="NAD(P)-binding Rossmann-fold domains"/>
    <property type="match status" value="1"/>
</dbReference>
<dbReference type="Pfam" id="PF00106">
    <property type="entry name" value="adh_short"/>
    <property type="match status" value="1"/>
</dbReference>